<evidence type="ECO:0000259" key="7">
    <source>
        <dbReference type="PROSITE" id="PS51918"/>
    </source>
</evidence>
<keyword evidence="8" id="KW-0456">Lyase</keyword>
<accession>A0A2V2BY24</accession>
<feature type="binding site" evidence="6">
    <location>
        <position position="69"/>
    </location>
    <ligand>
        <name>[4Fe-4S] cluster</name>
        <dbReference type="ChEBI" id="CHEBI:49883"/>
        <note>4Fe-4S-S-AdoMet</note>
    </ligand>
</feature>
<evidence type="ECO:0000256" key="6">
    <source>
        <dbReference type="PIRSR" id="PIRSR004869-50"/>
    </source>
</evidence>
<name>A0A2V2BY24_9EURY</name>
<gene>
    <name evidence="8" type="primary">queE_1</name>
    <name evidence="8" type="ORF">MSCUN_02440</name>
</gene>
<sequence>MVKSSMKCDICPNYCEITEESNKTECKLDPFYDDENRIYTCNIEVEPIESNFYHFLPGSKTLSVGLIGCNLQCPSCTNYKTTQFENDLLIPKVKYSPRDIVNMAYDNDAETITWKFSEPTIHPKWIIKTAQIAQEYNIKTAIVTNGFTSPEALEKTKDYIDAVCLNIKSPSDTYYKQVCKGRLKPIISTLNFYYKKHIHLEVEYTLIPEYNDTPKEVVEFAEYIKEISTEKIPIHIKQFIPVYKLKHIKPTNEKYMLKTCDRLNQMGFKYVYPEITTKQQYKNNTYCHHCKHLLIKRSQDYQIDDHITENQGCPHCNHKAYVIE</sequence>
<comment type="caution">
    <text evidence="8">The sequence shown here is derived from an EMBL/GenBank/DDBJ whole genome shotgun (WGS) entry which is preliminary data.</text>
</comment>
<evidence type="ECO:0000256" key="1">
    <source>
        <dbReference type="ARBA" id="ARBA00022485"/>
    </source>
</evidence>
<dbReference type="GO" id="GO:0046872">
    <property type="term" value="F:metal ion binding"/>
    <property type="evidence" value="ECO:0007669"/>
    <property type="project" value="UniProtKB-KW"/>
</dbReference>
<feature type="domain" description="Radical SAM core" evidence="7">
    <location>
        <begin position="54"/>
        <end position="274"/>
    </location>
</feature>
<dbReference type="SUPFAM" id="SSF102114">
    <property type="entry name" value="Radical SAM enzymes"/>
    <property type="match status" value="1"/>
</dbReference>
<keyword evidence="3 6" id="KW-0479">Metal-binding</keyword>
<dbReference type="EC" id="4.3.99.3" evidence="8"/>
<keyword evidence="4 6" id="KW-0408">Iron</keyword>
<dbReference type="InterPro" id="IPR058240">
    <property type="entry name" value="rSAM_sf"/>
</dbReference>
<evidence type="ECO:0000313" key="8">
    <source>
        <dbReference type="EMBL" id="PWL08857.1"/>
    </source>
</evidence>
<dbReference type="GO" id="GO:0051539">
    <property type="term" value="F:4 iron, 4 sulfur cluster binding"/>
    <property type="evidence" value="ECO:0007669"/>
    <property type="project" value="UniProtKB-KW"/>
</dbReference>
<reference evidence="8 9" key="1">
    <citation type="submission" date="2016-04" db="EMBL/GenBank/DDBJ databases">
        <title>Genome sequence of Methanosphaera cuniculi DSM 4103.</title>
        <authorList>
            <person name="Poehlein A."/>
            <person name="Seedorf H."/>
            <person name="Daniel R."/>
        </authorList>
    </citation>
    <scope>NUCLEOTIDE SEQUENCE [LARGE SCALE GENOMIC DNA]</scope>
    <source>
        <strain evidence="8 9">DSM 4103</strain>
    </source>
</reference>
<dbReference type="EMBL" id="LWMS01000007">
    <property type="protein sequence ID" value="PWL08857.1"/>
    <property type="molecule type" value="Genomic_DNA"/>
</dbReference>
<dbReference type="InterPro" id="IPR027596">
    <property type="entry name" value="AmmeMemoSam_rS"/>
</dbReference>
<keyword evidence="5 6" id="KW-0411">Iron-sulfur</keyword>
<dbReference type="InterPro" id="IPR007197">
    <property type="entry name" value="rSAM"/>
</dbReference>
<dbReference type="SFLD" id="SFLDS00029">
    <property type="entry name" value="Radical_SAM"/>
    <property type="match status" value="1"/>
</dbReference>
<feature type="binding site" evidence="6">
    <location>
        <position position="73"/>
    </location>
    <ligand>
        <name>[4Fe-4S] cluster</name>
        <dbReference type="ChEBI" id="CHEBI:49883"/>
        <note>4Fe-4S-S-AdoMet</note>
    </ligand>
</feature>
<dbReference type="PANTHER" id="PTHR30352:SF5">
    <property type="entry name" value="PYRUVATE FORMATE-LYASE 1-ACTIVATING ENZYME"/>
    <property type="match status" value="1"/>
</dbReference>
<comment type="cofactor">
    <cofactor evidence="6">
        <name>[4Fe-4S] cluster</name>
        <dbReference type="ChEBI" id="CHEBI:49883"/>
    </cofactor>
    <text evidence="6">Binds 1 [4Fe-4S] cluster. The cluster is coordinated with 3 cysteines and an exchangeable S-adenosyl-L-methionine.</text>
</comment>
<dbReference type="PIRSF" id="PIRSF004869">
    <property type="entry name" value="PflX_prd"/>
    <property type="match status" value="1"/>
</dbReference>
<dbReference type="InterPro" id="IPR013785">
    <property type="entry name" value="Aldolase_TIM"/>
</dbReference>
<dbReference type="PANTHER" id="PTHR30352">
    <property type="entry name" value="PYRUVATE FORMATE-LYASE-ACTIVATING ENZYME"/>
    <property type="match status" value="1"/>
</dbReference>
<proteinExistence type="predicted"/>
<evidence type="ECO:0000313" key="9">
    <source>
        <dbReference type="Proteomes" id="UP000246004"/>
    </source>
</evidence>
<protein>
    <submittedName>
        <fullName evidence="8">7-carboxy-7-deazaguanine synthase</fullName>
        <ecNumber evidence="8">4.3.99.3</ecNumber>
    </submittedName>
</protein>
<organism evidence="8 9">
    <name type="scientific">Methanosphaera cuniculi</name>
    <dbReference type="NCBI Taxonomy" id="1077256"/>
    <lineage>
        <taxon>Archaea</taxon>
        <taxon>Methanobacteriati</taxon>
        <taxon>Methanobacteriota</taxon>
        <taxon>Methanomada group</taxon>
        <taxon>Methanobacteria</taxon>
        <taxon>Methanobacteriales</taxon>
        <taxon>Methanobacteriaceae</taxon>
        <taxon>Methanosphaera</taxon>
    </lineage>
</organism>
<dbReference type="SFLD" id="SFLDG01101">
    <property type="entry name" value="Uncharacterised_Radical_SAM_Su"/>
    <property type="match status" value="1"/>
</dbReference>
<dbReference type="GO" id="GO:0016829">
    <property type="term" value="F:lyase activity"/>
    <property type="evidence" value="ECO:0007669"/>
    <property type="project" value="UniProtKB-KW"/>
</dbReference>
<evidence type="ECO:0000256" key="3">
    <source>
        <dbReference type="ARBA" id="ARBA00022723"/>
    </source>
</evidence>
<dbReference type="Gene3D" id="3.20.20.70">
    <property type="entry name" value="Aldolase class I"/>
    <property type="match status" value="1"/>
</dbReference>
<feature type="binding site" evidence="6">
    <location>
        <position position="76"/>
    </location>
    <ligand>
        <name>[4Fe-4S] cluster</name>
        <dbReference type="ChEBI" id="CHEBI:49883"/>
        <note>4Fe-4S-S-AdoMet</note>
    </ligand>
</feature>
<dbReference type="Pfam" id="PF04055">
    <property type="entry name" value="Radical_SAM"/>
    <property type="match status" value="1"/>
</dbReference>
<dbReference type="AlphaFoldDB" id="A0A2V2BY24"/>
<evidence type="ECO:0000256" key="2">
    <source>
        <dbReference type="ARBA" id="ARBA00022691"/>
    </source>
</evidence>
<dbReference type="PROSITE" id="PS51918">
    <property type="entry name" value="RADICAL_SAM"/>
    <property type="match status" value="1"/>
</dbReference>
<evidence type="ECO:0000256" key="4">
    <source>
        <dbReference type="ARBA" id="ARBA00023004"/>
    </source>
</evidence>
<dbReference type="InterPro" id="IPR034457">
    <property type="entry name" value="Organic_radical-activating"/>
</dbReference>
<keyword evidence="2 6" id="KW-0949">S-adenosyl-L-methionine</keyword>
<dbReference type="Proteomes" id="UP000246004">
    <property type="component" value="Unassembled WGS sequence"/>
</dbReference>
<dbReference type="CDD" id="cd01335">
    <property type="entry name" value="Radical_SAM"/>
    <property type="match status" value="1"/>
</dbReference>
<keyword evidence="1" id="KW-0004">4Fe-4S</keyword>
<evidence type="ECO:0000256" key="5">
    <source>
        <dbReference type="ARBA" id="ARBA00023014"/>
    </source>
</evidence>
<dbReference type="InterPro" id="IPR016431">
    <property type="entry name" value="Pyrv-formate_lyase-activ_prd"/>
</dbReference>